<dbReference type="OrthoDB" id="3437016at2759"/>
<feature type="compositionally biased region" description="Low complexity" evidence="1">
    <location>
        <begin position="207"/>
        <end position="217"/>
    </location>
</feature>
<sequence>MLVALSLFVSSVAVTDLIPLLYGLGAAIGGPFGGYINDNFGWRVAFYMQVRPSILRPTRPPCEPELQAPFFVFAIAIVAIKVNIPLSEELQNQPLATKNAASSFYLQFPCEYVGIFYAGSTSPPFDWRTLQCPIAIPSGSLFAGCAIVASFLASQWSENTPSWHFWVDLIPSGCGMASLITSTLIAADRRAWSTRADNPVNSRTQASTIINGTTNTRSRTRNRFSE</sequence>
<comment type="caution">
    <text evidence="3">The sequence shown here is derived from an EMBL/GenBank/DDBJ whole genome shotgun (WGS) entry which is preliminary data.</text>
</comment>
<proteinExistence type="predicted"/>
<organism evidence="3 4">
    <name type="scientific">Coprinopsis cinerea (strain Okayama-7 / 130 / ATCC MYA-4618 / FGSC 9003)</name>
    <name type="common">Inky cap fungus</name>
    <name type="synonym">Hormographiella aspergillata</name>
    <dbReference type="NCBI Taxonomy" id="240176"/>
    <lineage>
        <taxon>Eukaryota</taxon>
        <taxon>Fungi</taxon>
        <taxon>Dikarya</taxon>
        <taxon>Basidiomycota</taxon>
        <taxon>Agaricomycotina</taxon>
        <taxon>Agaricomycetes</taxon>
        <taxon>Agaricomycetidae</taxon>
        <taxon>Agaricales</taxon>
        <taxon>Agaricineae</taxon>
        <taxon>Psathyrellaceae</taxon>
        <taxon>Coprinopsis</taxon>
    </lineage>
</organism>
<dbReference type="AlphaFoldDB" id="A8NY56"/>
<evidence type="ECO:0000256" key="2">
    <source>
        <dbReference type="SAM" id="Phobius"/>
    </source>
</evidence>
<gene>
    <name evidence="3" type="ORF">CC1G_01260</name>
</gene>
<keyword evidence="2" id="KW-0472">Membrane</keyword>
<reference evidence="3 4" key="1">
    <citation type="journal article" date="2010" name="Proc. Natl. Acad. Sci. U.S.A.">
        <title>Insights into evolution of multicellular fungi from the assembled chromosomes of the mushroom Coprinopsis cinerea (Coprinus cinereus).</title>
        <authorList>
            <person name="Stajich J.E."/>
            <person name="Wilke S.K."/>
            <person name="Ahren D."/>
            <person name="Au C.H."/>
            <person name="Birren B.W."/>
            <person name="Borodovsky M."/>
            <person name="Burns C."/>
            <person name="Canback B."/>
            <person name="Casselton L.A."/>
            <person name="Cheng C.K."/>
            <person name="Deng J."/>
            <person name="Dietrich F.S."/>
            <person name="Fargo D.C."/>
            <person name="Farman M.L."/>
            <person name="Gathman A.C."/>
            <person name="Goldberg J."/>
            <person name="Guigo R."/>
            <person name="Hoegger P.J."/>
            <person name="Hooker J.B."/>
            <person name="Huggins A."/>
            <person name="James T.Y."/>
            <person name="Kamada T."/>
            <person name="Kilaru S."/>
            <person name="Kodira C."/>
            <person name="Kues U."/>
            <person name="Kupfer D."/>
            <person name="Kwan H.S."/>
            <person name="Lomsadze A."/>
            <person name="Li W."/>
            <person name="Lilly W.W."/>
            <person name="Ma L.J."/>
            <person name="Mackey A.J."/>
            <person name="Manning G."/>
            <person name="Martin F."/>
            <person name="Muraguchi H."/>
            <person name="Natvig D.O."/>
            <person name="Palmerini H."/>
            <person name="Ramesh M.A."/>
            <person name="Rehmeyer C.J."/>
            <person name="Roe B.A."/>
            <person name="Shenoy N."/>
            <person name="Stanke M."/>
            <person name="Ter-Hovhannisyan V."/>
            <person name="Tunlid A."/>
            <person name="Velagapudi R."/>
            <person name="Vision T.J."/>
            <person name="Zeng Q."/>
            <person name="Zolan M.E."/>
            <person name="Pukkila P.J."/>
        </authorList>
    </citation>
    <scope>NUCLEOTIDE SEQUENCE [LARGE SCALE GENOMIC DNA]</scope>
    <source>
        <strain evidence="4">Okayama-7 / 130 / ATCC MYA-4618 / FGSC 9003</strain>
    </source>
</reference>
<evidence type="ECO:0000313" key="4">
    <source>
        <dbReference type="Proteomes" id="UP000001861"/>
    </source>
</evidence>
<dbReference type="GeneID" id="6013896"/>
<dbReference type="HOGENOM" id="CLU_1224710_0_0_1"/>
<dbReference type="RefSeq" id="XP_001837348.2">
    <property type="nucleotide sequence ID" value="XM_001837296.2"/>
</dbReference>
<dbReference type="SUPFAM" id="SSF103473">
    <property type="entry name" value="MFS general substrate transporter"/>
    <property type="match status" value="1"/>
</dbReference>
<dbReference type="KEGG" id="cci:CC1G_01260"/>
<dbReference type="InterPro" id="IPR036259">
    <property type="entry name" value="MFS_trans_sf"/>
</dbReference>
<evidence type="ECO:0008006" key="5">
    <source>
        <dbReference type="Google" id="ProtNLM"/>
    </source>
</evidence>
<keyword evidence="2" id="KW-0812">Transmembrane</keyword>
<keyword evidence="2" id="KW-1133">Transmembrane helix</keyword>
<accession>A8NY56</accession>
<evidence type="ECO:0000256" key="1">
    <source>
        <dbReference type="SAM" id="MobiDB-lite"/>
    </source>
</evidence>
<feature type="transmembrane region" description="Helical" evidence="2">
    <location>
        <begin position="165"/>
        <end position="187"/>
    </location>
</feature>
<dbReference type="Gene3D" id="1.20.1250.20">
    <property type="entry name" value="MFS general substrate transporter like domains"/>
    <property type="match status" value="1"/>
</dbReference>
<feature type="region of interest" description="Disordered" evidence="1">
    <location>
        <begin position="204"/>
        <end position="226"/>
    </location>
</feature>
<name>A8NY56_COPC7</name>
<dbReference type="VEuPathDB" id="FungiDB:CC1G_01260"/>
<feature type="transmembrane region" description="Helical" evidence="2">
    <location>
        <begin position="134"/>
        <end position="153"/>
    </location>
</feature>
<dbReference type="InParanoid" id="A8NY56"/>
<dbReference type="Proteomes" id="UP000001861">
    <property type="component" value="Unassembled WGS sequence"/>
</dbReference>
<protein>
    <recommendedName>
        <fullName evidence="5">Major facilitator superfamily (MFS) profile domain-containing protein</fullName>
    </recommendedName>
</protein>
<evidence type="ECO:0000313" key="3">
    <source>
        <dbReference type="EMBL" id="EAU84264.2"/>
    </source>
</evidence>
<keyword evidence="4" id="KW-1185">Reference proteome</keyword>
<dbReference type="EMBL" id="AACS02000005">
    <property type="protein sequence ID" value="EAU84264.2"/>
    <property type="molecule type" value="Genomic_DNA"/>
</dbReference>